<dbReference type="Pfam" id="PF00107">
    <property type="entry name" value="ADH_zinc_N"/>
    <property type="match status" value="1"/>
</dbReference>
<organism evidence="3 4">
    <name type="scientific">Natrinema salifodinae</name>
    <dbReference type="NCBI Taxonomy" id="1202768"/>
    <lineage>
        <taxon>Archaea</taxon>
        <taxon>Methanobacteriati</taxon>
        <taxon>Methanobacteriota</taxon>
        <taxon>Stenosarchaea group</taxon>
        <taxon>Halobacteria</taxon>
        <taxon>Halobacteriales</taxon>
        <taxon>Natrialbaceae</taxon>
        <taxon>Natrinema</taxon>
    </lineage>
</organism>
<gene>
    <name evidence="3" type="ORF">SAMN05216285_0421</name>
</gene>
<keyword evidence="1" id="KW-0521">NADP</keyword>
<dbReference type="InterPro" id="IPR011032">
    <property type="entry name" value="GroES-like_sf"/>
</dbReference>
<evidence type="ECO:0000313" key="3">
    <source>
        <dbReference type="EMBL" id="SEV82892.1"/>
    </source>
</evidence>
<dbReference type="Pfam" id="PF08240">
    <property type="entry name" value="ADH_N"/>
    <property type="match status" value="1"/>
</dbReference>
<dbReference type="SUPFAM" id="SSF51735">
    <property type="entry name" value="NAD(P)-binding Rossmann-fold domains"/>
    <property type="match status" value="1"/>
</dbReference>
<evidence type="ECO:0000313" key="4">
    <source>
        <dbReference type="Proteomes" id="UP000183275"/>
    </source>
</evidence>
<dbReference type="eggNOG" id="arCOG01458">
    <property type="taxonomic scope" value="Archaea"/>
</dbReference>
<feature type="domain" description="Enoyl reductase (ER)" evidence="2">
    <location>
        <begin position="11"/>
        <end position="339"/>
    </location>
</feature>
<dbReference type="GO" id="GO:0030554">
    <property type="term" value="F:adenyl nucleotide binding"/>
    <property type="evidence" value="ECO:0007669"/>
    <property type="project" value="UniProtKB-ARBA"/>
</dbReference>
<dbReference type="PANTHER" id="PTHR44154">
    <property type="entry name" value="QUINONE OXIDOREDUCTASE"/>
    <property type="match status" value="1"/>
</dbReference>
<evidence type="ECO:0000256" key="1">
    <source>
        <dbReference type="ARBA" id="ARBA00022857"/>
    </source>
</evidence>
<evidence type="ECO:0000259" key="2">
    <source>
        <dbReference type="SMART" id="SM00829"/>
    </source>
</evidence>
<dbReference type="RefSeq" id="WP_049991069.1">
    <property type="nucleotide sequence ID" value="NZ_FOIS01000001.1"/>
</dbReference>
<dbReference type="GO" id="GO:0044281">
    <property type="term" value="P:small molecule metabolic process"/>
    <property type="evidence" value="ECO:0007669"/>
    <property type="project" value="UniProtKB-ARBA"/>
</dbReference>
<keyword evidence="4" id="KW-1185">Reference proteome</keyword>
<dbReference type="InterPro" id="IPR051603">
    <property type="entry name" value="Zinc-ADH_QOR/CCCR"/>
</dbReference>
<reference evidence="4" key="1">
    <citation type="submission" date="2016-10" db="EMBL/GenBank/DDBJ databases">
        <authorList>
            <person name="Varghese N."/>
        </authorList>
    </citation>
    <scope>NUCLEOTIDE SEQUENCE [LARGE SCALE GENOMIC DNA]</scope>
    <source>
        <strain evidence="4">CGMCC 1.12284</strain>
    </source>
</reference>
<dbReference type="GO" id="GO:0016616">
    <property type="term" value="F:oxidoreductase activity, acting on the CH-OH group of donors, NAD or NADP as acceptor"/>
    <property type="evidence" value="ECO:0007669"/>
    <property type="project" value="UniProtKB-ARBA"/>
</dbReference>
<accession>A0A1I0M3M2</accession>
<proteinExistence type="predicted"/>
<dbReference type="SMART" id="SM00829">
    <property type="entry name" value="PKS_ER"/>
    <property type="match status" value="1"/>
</dbReference>
<dbReference type="InterPro" id="IPR013154">
    <property type="entry name" value="ADH-like_N"/>
</dbReference>
<name>A0A1I0M3M2_9EURY</name>
<sequence length="341" mass="35879">MRAAVFTELIGPEGVSVIDRDEPEPGPGEALIDVEACAINRHDLWILEGDSAMVDADDLPFVTGLDVAGVVSEVGDDVADADTGVEPGDRVLLCPNQTCGTCRFCREGPENMCERFSLYHGGLAETASVQADRLLSLPDDVDATTAAAIPTAYMTAFHMLRRADVGAGDLVFVPGATGGVGVAAIQLADILGATTIGTSSSPEKLDRVRDLGLDHGIESADTDEIRAEVEEIGTPDAVVNHLGGEFTALGQAVMRRGGTMVICGRTAGDESTIDVPDLFLGHKRVVGSTMGTQDDLRRLVELAADGRLRPEIDETYSLADTDAAFAAMRDRESVGKIVVEP</sequence>
<dbReference type="AlphaFoldDB" id="A0A1I0M3M2"/>
<dbReference type="InterPro" id="IPR020843">
    <property type="entry name" value="ER"/>
</dbReference>
<dbReference type="SUPFAM" id="SSF50129">
    <property type="entry name" value="GroES-like"/>
    <property type="match status" value="1"/>
</dbReference>
<dbReference type="EMBL" id="FOIS01000001">
    <property type="protein sequence ID" value="SEV82892.1"/>
    <property type="molecule type" value="Genomic_DNA"/>
</dbReference>
<dbReference type="PANTHER" id="PTHR44154:SF1">
    <property type="entry name" value="QUINONE OXIDOREDUCTASE"/>
    <property type="match status" value="1"/>
</dbReference>
<dbReference type="Gene3D" id="3.90.180.10">
    <property type="entry name" value="Medium-chain alcohol dehydrogenases, catalytic domain"/>
    <property type="match status" value="1"/>
</dbReference>
<dbReference type="InterPro" id="IPR013149">
    <property type="entry name" value="ADH-like_C"/>
</dbReference>
<dbReference type="InterPro" id="IPR036291">
    <property type="entry name" value="NAD(P)-bd_dom_sf"/>
</dbReference>
<dbReference type="GO" id="GO:0043168">
    <property type="term" value="F:anion binding"/>
    <property type="evidence" value="ECO:0007669"/>
    <property type="project" value="UniProtKB-ARBA"/>
</dbReference>
<protein>
    <submittedName>
        <fullName evidence="3">NADPH2:quinone reductase</fullName>
    </submittedName>
</protein>
<dbReference type="STRING" id="1202768.SAMN05216285_0421"/>
<dbReference type="Proteomes" id="UP000183275">
    <property type="component" value="Unassembled WGS sequence"/>
</dbReference>
<dbReference type="OrthoDB" id="75495at2157"/>